<dbReference type="NCBIfam" id="TIGR00281">
    <property type="entry name" value="SMC-Scp complex subunit ScpB"/>
    <property type="match status" value="1"/>
</dbReference>
<gene>
    <name evidence="6" type="ORF">METZ01_LOCUS75338</name>
</gene>
<evidence type="ECO:0000256" key="3">
    <source>
        <dbReference type="ARBA" id="ARBA00022829"/>
    </source>
</evidence>
<dbReference type="PIRSF" id="PIRSF019345">
    <property type="entry name" value="ScpB"/>
    <property type="match status" value="1"/>
</dbReference>
<proteinExistence type="predicted"/>
<keyword evidence="1" id="KW-0963">Cytoplasm</keyword>
<evidence type="ECO:0000256" key="2">
    <source>
        <dbReference type="ARBA" id="ARBA00022618"/>
    </source>
</evidence>
<feature type="region of interest" description="Disordered" evidence="5">
    <location>
        <begin position="183"/>
        <end position="203"/>
    </location>
</feature>
<keyword evidence="3" id="KW-0159">Chromosome partition</keyword>
<evidence type="ECO:0000256" key="1">
    <source>
        <dbReference type="ARBA" id="ARBA00022490"/>
    </source>
</evidence>
<evidence type="ECO:0000256" key="5">
    <source>
        <dbReference type="SAM" id="MobiDB-lite"/>
    </source>
</evidence>
<dbReference type="PANTHER" id="PTHR34298">
    <property type="entry name" value="SEGREGATION AND CONDENSATION PROTEIN B"/>
    <property type="match status" value="1"/>
</dbReference>
<protein>
    <recommendedName>
        <fullName evidence="7">SMC-Scp complex subunit ScpB</fullName>
    </recommendedName>
</protein>
<sequence>MSEQIRLVEALLFSSTEPLDKKFIANRLPEGVNVDALISEIDKIYKNRGIELKKVGNKWMFKTSPELSFLMQREAKVQKKLSKAGIETLSIIAYHQPVTRAEIEEVRGVSASPGTIDTLLELNWIKIKGRRKVPGNPITYGTTDEFLVHFDLESIKDLPDMAELKSTGLLDNNLPSEMYPENNINNDIINNEDDINNEDVLKD</sequence>
<dbReference type="InterPro" id="IPR005234">
    <property type="entry name" value="ScpB_csome_segregation"/>
</dbReference>
<accession>A0A381U343</accession>
<dbReference type="Pfam" id="PF04079">
    <property type="entry name" value="SMC_ScpB"/>
    <property type="match status" value="1"/>
</dbReference>
<keyword evidence="2" id="KW-0132">Cell division</keyword>
<reference evidence="6" key="1">
    <citation type="submission" date="2018-05" db="EMBL/GenBank/DDBJ databases">
        <authorList>
            <person name="Lanie J.A."/>
            <person name="Ng W.-L."/>
            <person name="Kazmierczak K.M."/>
            <person name="Andrzejewski T.M."/>
            <person name="Davidsen T.M."/>
            <person name="Wayne K.J."/>
            <person name="Tettelin H."/>
            <person name="Glass J.I."/>
            <person name="Rusch D."/>
            <person name="Podicherti R."/>
            <person name="Tsui H.-C.T."/>
            <person name="Winkler M.E."/>
        </authorList>
    </citation>
    <scope>NUCLEOTIDE SEQUENCE</scope>
</reference>
<dbReference type="PANTHER" id="PTHR34298:SF2">
    <property type="entry name" value="SEGREGATION AND CONDENSATION PROTEIN B"/>
    <property type="match status" value="1"/>
</dbReference>
<dbReference type="EMBL" id="UINC01005621">
    <property type="protein sequence ID" value="SVA22484.1"/>
    <property type="molecule type" value="Genomic_DNA"/>
</dbReference>
<dbReference type="GO" id="GO:0051301">
    <property type="term" value="P:cell division"/>
    <property type="evidence" value="ECO:0007669"/>
    <property type="project" value="UniProtKB-KW"/>
</dbReference>
<dbReference type="SUPFAM" id="SSF46785">
    <property type="entry name" value="Winged helix' DNA-binding domain"/>
    <property type="match status" value="2"/>
</dbReference>
<name>A0A381U343_9ZZZZ</name>
<evidence type="ECO:0008006" key="7">
    <source>
        <dbReference type="Google" id="ProtNLM"/>
    </source>
</evidence>
<evidence type="ECO:0000256" key="4">
    <source>
        <dbReference type="ARBA" id="ARBA00023306"/>
    </source>
</evidence>
<dbReference type="Gene3D" id="1.10.10.10">
    <property type="entry name" value="Winged helix-like DNA-binding domain superfamily/Winged helix DNA-binding domain"/>
    <property type="match status" value="2"/>
</dbReference>
<dbReference type="AlphaFoldDB" id="A0A381U343"/>
<organism evidence="6">
    <name type="scientific">marine metagenome</name>
    <dbReference type="NCBI Taxonomy" id="408172"/>
    <lineage>
        <taxon>unclassified sequences</taxon>
        <taxon>metagenomes</taxon>
        <taxon>ecological metagenomes</taxon>
    </lineage>
</organism>
<dbReference type="InterPro" id="IPR036390">
    <property type="entry name" value="WH_DNA-bd_sf"/>
</dbReference>
<dbReference type="GO" id="GO:0051304">
    <property type="term" value="P:chromosome separation"/>
    <property type="evidence" value="ECO:0007669"/>
    <property type="project" value="InterPro"/>
</dbReference>
<keyword evidence="4" id="KW-0131">Cell cycle</keyword>
<dbReference type="InterPro" id="IPR036388">
    <property type="entry name" value="WH-like_DNA-bd_sf"/>
</dbReference>
<evidence type="ECO:0000313" key="6">
    <source>
        <dbReference type="EMBL" id="SVA22484.1"/>
    </source>
</evidence>